<proteinExistence type="predicted"/>
<dbReference type="RefSeq" id="WP_090190532.1">
    <property type="nucleotide sequence ID" value="NZ_FOTF01000016.1"/>
</dbReference>
<evidence type="ECO:0000259" key="1">
    <source>
        <dbReference type="SMART" id="SM00382"/>
    </source>
</evidence>
<dbReference type="GO" id="GO:0004176">
    <property type="term" value="F:ATP-dependent peptidase activity"/>
    <property type="evidence" value="ECO:0007669"/>
    <property type="project" value="InterPro"/>
</dbReference>
<dbReference type="InterPro" id="IPR003959">
    <property type="entry name" value="ATPase_AAA_core"/>
</dbReference>
<keyword evidence="3" id="KW-1185">Reference proteome</keyword>
<reference evidence="2 3" key="1">
    <citation type="submission" date="2016-10" db="EMBL/GenBank/DDBJ databases">
        <authorList>
            <person name="de Groot N.N."/>
        </authorList>
    </citation>
    <scope>NUCLEOTIDE SEQUENCE [LARGE SCALE GENOMIC DNA]</scope>
    <source>
        <strain evidence="2 3">DSM 16199</strain>
    </source>
</reference>
<dbReference type="InterPro" id="IPR027417">
    <property type="entry name" value="P-loop_NTPase"/>
</dbReference>
<dbReference type="Proteomes" id="UP000199550">
    <property type="component" value="Unassembled WGS sequence"/>
</dbReference>
<gene>
    <name evidence="2" type="ORF">SAMN04488004_11667</name>
</gene>
<name>A0A1I4H879_9RHOB</name>
<dbReference type="GO" id="GO:0030163">
    <property type="term" value="P:protein catabolic process"/>
    <property type="evidence" value="ECO:0007669"/>
    <property type="project" value="InterPro"/>
</dbReference>
<dbReference type="AlphaFoldDB" id="A0A1I4H879"/>
<dbReference type="GO" id="GO:0016887">
    <property type="term" value="F:ATP hydrolysis activity"/>
    <property type="evidence" value="ECO:0007669"/>
    <property type="project" value="InterPro"/>
</dbReference>
<dbReference type="EMBL" id="FOTF01000016">
    <property type="protein sequence ID" value="SFL38489.1"/>
    <property type="molecule type" value="Genomic_DNA"/>
</dbReference>
<dbReference type="SMART" id="SM00382">
    <property type="entry name" value="AAA"/>
    <property type="match status" value="1"/>
</dbReference>
<dbReference type="Gene3D" id="3.40.50.300">
    <property type="entry name" value="P-loop containing nucleotide triphosphate hydrolases"/>
    <property type="match status" value="1"/>
</dbReference>
<evidence type="ECO:0000313" key="2">
    <source>
        <dbReference type="EMBL" id="SFL38489.1"/>
    </source>
</evidence>
<dbReference type="InterPro" id="IPR003593">
    <property type="entry name" value="AAA+_ATPase"/>
</dbReference>
<dbReference type="GO" id="GO:0004252">
    <property type="term" value="F:serine-type endopeptidase activity"/>
    <property type="evidence" value="ECO:0007669"/>
    <property type="project" value="InterPro"/>
</dbReference>
<dbReference type="GO" id="GO:0005524">
    <property type="term" value="F:ATP binding"/>
    <property type="evidence" value="ECO:0007669"/>
    <property type="project" value="InterPro"/>
</dbReference>
<protein>
    <submittedName>
        <fullName evidence="2">ATPase family associated with various cellular activities (AAA)</fullName>
    </submittedName>
</protein>
<feature type="domain" description="AAA+ ATPase" evidence="1">
    <location>
        <begin position="161"/>
        <end position="311"/>
    </location>
</feature>
<dbReference type="STRING" id="195913.SAMN04488004_11667"/>
<organism evidence="2 3">
    <name type="scientific">Loktanella salsilacus</name>
    <dbReference type="NCBI Taxonomy" id="195913"/>
    <lineage>
        <taxon>Bacteria</taxon>
        <taxon>Pseudomonadati</taxon>
        <taxon>Pseudomonadota</taxon>
        <taxon>Alphaproteobacteria</taxon>
        <taxon>Rhodobacterales</taxon>
        <taxon>Roseobacteraceae</taxon>
        <taxon>Loktanella</taxon>
    </lineage>
</organism>
<dbReference type="InterPro" id="IPR027065">
    <property type="entry name" value="Lon_Prtase"/>
</dbReference>
<evidence type="ECO:0000313" key="3">
    <source>
        <dbReference type="Proteomes" id="UP000199550"/>
    </source>
</evidence>
<dbReference type="PANTHER" id="PTHR10046">
    <property type="entry name" value="ATP DEPENDENT LON PROTEASE FAMILY MEMBER"/>
    <property type="match status" value="1"/>
</dbReference>
<sequence>MKPFRFLQAALPAPRNLTNILEARFTSFLSAYRKRRFAALSPFNAIAIDDDFDGLIALGSSRSTHDSYRLNDDDVDMITRRARRIVALMNAQSEGGHLTEDQVKRLQLATTTPKLVPVPDINAPDEIIDQLHSEFPWMTPATDAVWQALRLSASRGDQGVRIPPLLLAGPPGIGKTTWARRLGSLIGVPTGIIEATSEPASFALVGMQKGWTTAASGKPMDLILRTQVANPIFIIDEVEKAGRAMSQNGGAYDLASSLLPLLERESSKVWQCPYFQLPFDMSWISWILTANDASLLPAPLRSRVTVIDLPALTIKQIIDFMLKEGRRRDLSAPALDAAMIAMQCAATRGTMPSLRTALRALDRAEALQARPMMH</sequence>
<dbReference type="OrthoDB" id="5297432at2"/>
<accession>A0A1I4H879</accession>
<dbReference type="SUPFAM" id="SSF52540">
    <property type="entry name" value="P-loop containing nucleoside triphosphate hydrolases"/>
    <property type="match status" value="1"/>
</dbReference>
<dbReference type="Pfam" id="PF00004">
    <property type="entry name" value="AAA"/>
    <property type="match status" value="1"/>
</dbReference>